<dbReference type="Pfam" id="PF23166">
    <property type="entry name" value="Ig_N_CWD1"/>
    <property type="match status" value="2"/>
</dbReference>
<comment type="similarity">
    <text evidence="2">Belongs to the PEP-utilizing enzyme family.</text>
</comment>
<evidence type="ECO:0000256" key="4">
    <source>
        <dbReference type="ARBA" id="ARBA00022679"/>
    </source>
</evidence>
<dbReference type="InterPro" id="IPR056301">
    <property type="entry name" value="GWD-like_N_Ig"/>
</dbReference>
<feature type="domain" description="Alpha-glucan water dikinase-like N-terminal Ig-like" evidence="14">
    <location>
        <begin position="434"/>
        <end position="572"/>
    </location>
</feature>
<dbReference type="PANTHER" id="PTHR46999">
    <property type="entry name" value="ALPHA-GLUCAN WATER DIKINASE 1, CHLOROPLASTIC-RELATED"/>
    <property type="match status" value="1"/>
</dbReference>
<keyword evidence="17" id="KW-1185">Reference proteome</keyword>
<feature type="domain" description="DUF7067" evidence="15">
    <location>
        <begin position="312"/>
        <end position="359"/>
    </location>
</feature>
<evidence type="ECO:0000256" key="5">
    <source>
        <dbReference type="ARBA" id="ARBA00022723"/>
    </source>
</evidence>
<feature type="region of interest" description="Disordered" evidence="11">
    <location>
        <begin position="360"/>
        <end position="391"/>
    </location>
</feature>
<evidence type="ECO:0000256" key="2">
    <source>
        <dbReference type="ARBA" id="ARBA00007837"/>
    </source>
</evidence>
<dbReference type="Gene3D" id="3.30.1490.20">
    <property type="entry name" value="ATP-grasp fold, A domain"/>
    <property type="match status" value="2"/>
</dbReference>
<comment type="caution">
    <text evidence="16">The sequence shown here is derived from an EMBL/GenBank/DDBJ whole genome shotgun (WGS) entry which is preliminary data.</text>
</comment>
<feature type="domain" description="Alpha-glucan water dikinase phosphohistidine-like" evidence="13">
    <location>
        <begin position="1026"/>
        <end position="1139"/>
    </location>
</feature>
<dbReference type="SUPFAM" id="SSF56059">
    <property type="entry name" value="Glutathione synthetase ATP-binding domain-like"/>
    <property type="match status" value="1"/>
</dbReference>
<dbReference type="Proteomes" id="UP001445335">
    <property type="component" value="Unassembled WGS sequence"/>
</dbReference>
<dbReference type="EMBL" id="JALJOU010000048">
    <property type="protein sequence ID" value="KAK9830948.1"/>
    <property type="molecule type" value="Genomic_DNA"/>
</dbReference>
<evidence type="ECO:0000313" key="16">
    <source>
        <dbReference type="EMBL" id="KAK9830948.1"/>
    </source>
</evidence>
<sequence>MIERGSLALRGSSVLLGSASCRTQHLQRHIFRQRYAVRLGCGRNGLHFAGVGAKGLRQARGVQVCAVAAPEKQRVTYEKSFPLPGNHKVQVWLEEGESGDQRVRLRTGHPGRLVLHWGVEGGRDYRGGWRLPGREAWPEGTVAYKERALQTPWRPAEGGGQEVALELAGAEASDFLNFVLKDAATGTWYDYNGSNFHVPLRSALVTASMTMSYDLENEPAVLPDLPGELCGIWAYIQWEAAGCPNRSQADSDAEYQKSIEDLKAHLRRGVSLDELWRVARGELRYADWLQQRASGNGSAGAAAPPAPSVPQELVNVQAYLLWEQAGRPDGADFARDARKGLEAQLREGKSVADLERALMSPQPQAPGKPIEQRPPAAAPAAPELGESIGRRGVNPLDFIKKPVPLLSSEKRGAPKRALGALEAAAAKDETCVWQRTYGMGNKTEMLVAVRAPEGRDGRVSITLTTDVPTDTVLHWGVRCGRSQDWLLPPQGVWPPGSKPARGDNSIAIDSPFRSADADEDCADIRVGGDRVALQRVTLDVPAGHDLAGLIFVIRSADSTVWWRDGGANFSVPVPGGSKAAEADAAAGIEDDLARTIVDCEVNSSEWTLMHRYNKASDLIEGILQGGSEDPTQALATVFVWLRYSAARQLTWQRNYNTQPRILGDAQARLTATIAKAHAATGGEAQEWARAMLGTVGRGGNAQAVRDEILNIMHRNNISEKKGTWMEEWHQKLHNNTTPDDVAICEAFIAFLEAGGDMGTYWGVLSEHGVPSHMCVTRERLESFDRAITLEPEGYADKRDALTREFRTYLGILKAVHSGADLNASAQAAAGALPGAVKGYLGYVQAHQGDHIILPLVENAIEARTELAGSLSGNRDLLYLDLALENVARAAAERGAGAAGSGAGALVGPLLQNLVLSTGNNEELCYCLKAWQALPAAVTAGAFPSREDALKASAVIDRVRRAIAAASDAVSQRIGPIATSLGRAFGVDDWYVDLFAEEVVRGGPAFALSLVLSAVEPALRAAAELGAWQLISPVNALGRVAVVEGLHEVQDKIYAEPTVLLAKRVTGEEEVPEGCVAVVTPDAPDVLSHVSVRARNMRVLFATCHEAGPLDEIEALAGKVLYLETTAAGGITWEEVDSARLSGSSGGGSERAPRRKLSIKIPRWCGRWAVGMDEYADGVVGAKSKNLAGLRGKLPDWINLPPSVTVPFGAFEEALGANANAGLRKKLEAAVKDIPDSQAEEALAACRDLVMQVEVPAELQKELKAAMEKANIPVPDSKERWGKALDALKGVWASKYNERALLSMRKVGLDFQDLRMAVLVQRVVPATYAFVIHTHNPATGAADVVYTELVVGLGEAIVSGLVPGSALSSVAKKDALDKPRVVMYPSKSDGMFVPESLIFRSDSNGEDLEGYAGAGLYDSITMDATELRKVDYAADRLLADEGFRMDLLSRVAKTGAAIEDALGSAQDVEGCVEADGSIFVVQTRPQM</sequence>
<organism evidence="16 17">
    <name type="scientific">Elliptochloris bilobata</name>
    <dbReference type="NCBI Taxonomy" id="381761"/>
    <lineage>
        <taxon>Eukaryota</taxon>
        <taxon>Viridiplantae</taxon>
        <taxon>Chlorophyta</taxon>
        <taxon>core chlorophytes</taxon>
        <taxon>Trebouxiophyceae</taxon>
        <taxon>Trebouxiophyceae incertae sedis</taxon>
        <taxon>Elliptochloris clade</taxon>
        <taxon>Elliptochloris</taxon>
    </lineage>
</organism>
<evidence type="ECO:0008006" key="18">
    <source>
        <dbReference type="Google" id="ProtNLM"/>
    </source>
</evidence>
<feature type="domain" description="DUF7067" evidence="15">
    <location>
        <begin position="228"/>
        <end position="277"/>
    </location>
</feature>
<keyword evidence="7" id="KW-0418">Kinase</keyword>
<dbReference type="Pfam" id="PF22973">
    <property type="entry name" value="GWD1_pHisD"/>
    <property type="match status" value="1"/>
</dbReference>
<dbReference type="InterPro" id="IPR054481">
    <property type="entry name" value="GWD1_pHisD"/>
</dbReference>
<dbReference type="Pfam" id="PF01326">
    <property type="entry name" value="PPDK_N"/>
    <property type="match status" value="1"/>
</dbReference>
<keyword evidence="10" id="KW-0119">Carbohydrate metabolism</keyword>
<dbReference type="PANTHER" id="PTHR46999:SF1">
    <property type="entry name" value="ALPHA-GLUCAN WATER DIKINASE 1, CHLOROPLASTIC"/>
    <property type="match status" value="1"/>
</dbReference>
<evidence type="ECO:0000256" key="3">
    <source>
        <dbReference type="ARBA" id="ARBA00011738"/>
    </source>
</evidence>
<proteinExistence type="inferred from homology"/>
<dbReference type="InterPro" id="IPR013815">
    <property type="entry name" value="ATP_grasp_subdomain_1"/>
</dbReference>
<reference evidence="16 17" key="1">
    <citation type="journal article" date="2024" name="Nat. Commun.">
        <title>Phylogenomics reveals the evolutionary origins of lichenization in chlorophyte algae.</title>
        <authorList>
            <person name="Puginier C."/>
            <person name="Libourel C."/>
            <person name="Otte J."/>
            <person name="Skaloud P."/>
            <person name="Haon M."/>
            <person name="Grisel S."/>
            <person name="Petersen M."/>
            <person name="Berrin J.G."/>
            <person name="Delaux P.M."/>
            <person name="Dal Grande F."/>
            <person name="Keller J."/>
        </authorList>
    </citation>
    <scope>NUCLEOTIDE SEQUENCE [LARGE SCALE GENOMIC DNA]</scope>
    <source>
        <strain evidence="16 17">SAG 245.80</strain>
    </source>
</reference>
<feature type="domain" description="Pyruvate phosphate dikinase AMP/ATP-binding" evidence="12">
    <location>
        <begin position="1283"/>
        <end position="1485"/>
    </location>
</feature>
<dbReference type="GO" id="GO:0016301">
    <property type="term" value="F:kinase activity"/>
    <property type="evidence" value="ECO:0007669"/>
    <property type="project" value="UniProtKB-KW"/>
</dbReference>
<keyword evidence="9" id="KW-0460">Magnesium</keyword>
<name>A0AAW1RBF7_9CHLO</name>
<evidence type="ECO:0000256" key="11">
    <source>
        <dbReference type="SAM" id="MobiDB-lite"/>
    </source>
</evidence>
<comment type="subunit">
    <text evidence="3">Homodimer.</text>
</comment>
<dbReference type="InterPro" id="IPR055495">
    <property type="entry name" value="CWD_DUF7067"/>
</dbReference>
<accession>A0AAW1RBF7</accession>
<protein>
    <recommendedName>
        <fullName evidence="18">Pyruvate phosphate dikinase AMP/ATP-binding domain-containing protein</fullName>
    </recommendedName>
</protein>
<dbReference type="PROSITE" id="PS51257">
    <property type="entry name" value="PROKAR_LIPOPROTEIN"/>
    <property type="match status" value="1"/>
</dbReference>
<evidence type="ECO:0000256" key="9">
    <source>
        <dbReference type="ARBA" id="ARBA00022842"/>
    </source>
</evidence>
<comment type="cofactor">
    <cofactor evidence="1">
        <name>Mg(2+)</name>
        <dbReference type="ChEBI" id="CHEBI:18420"/>
    </cofactor>
</comment>
<evidence type="ECO:0000313" key="17">
    <source>
        <dbReference type="Proteomes" id="UP001445335"/>
    </source>
</evidence>
<dbReference type="Pfam" id="PF23229">
    <property type="entry name" value="DUF7067"/>
    <property type="match status" value="2"/>
</dbReference>
<evidence type="ECO:0000259" key="15">
    <source>
        <dbReference type="Pfam" id="PF23229"/>
    </source>
</evidence>
<evidence type="ECO:0000256" key="10">
    <source>
        <dbReference type="ARBA" id="ARBA00023277"/>
    </source>
</evidence>
<evidence type="ECO:0000256" key="7">
    <source>
        <dbReference type="ARBA" id="ARBA00022777"/>
    </source>
</evidence>
<feature type="domain" description="Alpha-glucan water dikinase-like N-terminal Ig-like" evidence="14">
    <location>
        <begin position="78"/>
        <end position="200"/>
    </location>
</feature>
<evidence type="ECO:0000259" key="12">
    <source>
        <dbReference type="Pfam" id="PF01326"/>
    </source>
</evidence>
<evidence type="ECO:0000259" key="14">
    <source>
        <dbReference type="Pfam" id="PF23166"/>
    </source>
</evidence>
<evidence type="ECO:0000256" key="8">
    <source>
        <dbReference type="ARBA" id="ARBA00022840"/>
    </source>
</evidence>
<keyword evidence="4" id="KW-0808">Transferase</keyword>
<evidence type="ECO:0000256" key="1">
    <source>
        <dbReference type="ARBA" id="ARBA00001946"/>
    </source>
</evidence>
<evidence type="ECO:0000259" key="13">
    <source>
        <dbReference type="Pfam" id="PF22973"/>
    </source>
</evidence>
<gene>
    <name evidence="16" type="ORF">WJX81_000984</name>
</gene>
<evidence type="ECO:0000256" key="6">
    <source>
        <dbReference type="ARBA" id="ARBA00022741"/>
    </source>
</evidence>
<dbReference type="InterPro" id="IPR002192">
    <property type="entry name" value="PPDK_AMP/ATP-bd"/>
</dbReference>
<keyword evidence="6" id="KW-0547">Nucleotide-binding</keyword>
<keyword evidence="8" id="KW-0067">ATP-binding</keyword>
<dbReference type="GO" id="GO:0005524">
    <property type="term" value="F:ATP binding"/>
    <property type="evidence" value="ECO:0007669"/>
    <property type="project" value="UniProtKB-KW"/>
</dbReference>
<dbReference type="Gene3D" id="3.30.470.20">
    <property type="entry name" value="ATP-grasp fold, B domain"/>
    <property type="match status" value="1"/>
</dbReference>
<keyword evidence="5" id="KW-0479">Metal-binding</keyword>
<dbReference type="GO" id="GO:0046872">
    <property type="term" value="F:metal ion binding"/>
    <property type="evidence" value="ECO:0007669"/>
    <property type="project" value="UniProtKB-KW"/>
</dbReference>